<evidence type="ECO:0000313" key="7">
    <source>
        <dbReference type="Proteomes" id="UP001465153"/>
    </source>
</evidence>
<keyword evidence="2" id="KW-0677">Repeat</keyword>
<keyword evidence="4" id="KW-1133">Transmembrane helix</keyword>
<dbReference type="SUPFAM" id="SSF141072">
    <property type="entry name" value="CalX-like"/>
    <property type="match status" value="1"/>
</dbReference>
<gene>
    <name evidence="6" type="ORF">NBRC116591_34500</name>
</gene>
<dbReference type="Pfam" id="PF03160">
    <property type="entry name" value="Calx-beta"/>
    <property type="match status" value="1"/>
</dbReference>
<organism evidence="6 7">
    <name type="scientific">Sessilibacter corallicola</name>
    <dbReference type="NCBI Taxonomy" id="2904075"/>
    <lineage>
        <taxon>Bacteria</taxon>
        <taxon>Pseudomonadati</taxon>
        <taxon>Pseudomonadota</taxon>
        <taxon>Gammaproteobacteria</taxon>
        <taxon>Cellvibrionales</taxon>
        <taxon>Cellvibrionaceae</taxon>
        <taxon>Sessilibacter</taxon>
    </lineage>
</organism>
<name>A0ABQ0ADB2_9GAMM</name>
<evidence type="ECO:0000256" key="3">
    <source>
        <dbReference type="ARBA" id="ARBA00022837"/>
    </source>
</evidence>
<dbReference type="Proteomes" id="UP001465153">
    <property type="component" value="Unassembled WGS sequence"/>
</dbReference>
<evidence type="ECO:0000256" key="4">
    <source>
        <dbReference type="SAM" id="Phobius"/>
    </source>
</evidence>
<feature type="domain" description="Calx-beta" evidence="5">
    <location>
        <begin position="81"/>
        <end position="177"/>
    </location>
</feature>
<keyword evidence="3" id="KW-0106">Calcium</keyword>
<proteinExistence type="predicted"/>
<evidence type="ECO:0000313" key="6">
    <source>
        <dbReference type="EMBL" id="GAA6169639.1"/>
    </source>
</evidence>
<evidence type="ECO:0000259" key="5">
    <source>
        <dbReference type="SMART" id="SM00237"/>
    </source>
</evidence>
<protein>
    <recommendedName>
        <fullName evidence="5">Calx-beta domain-containing protein</fullName>
    </recommendedName>
</protein>
<keyword evidence="4" id="KW-0472">Membrane</keyword>
<accession>A0ABQ0ADB2</accession>
<dbReference type="InterPro" id="IPR003644">
    <property type="entry name" value="Calx_beta"/>
</dbReference>
<comment type="caution">
    <text evidence="6">The sequence shown here is derived from an EMBL/GenBank/DDBJ whole genome shotgun (WGS) entry which is preliminary data.</text>
</comment>
<keyword evidence="7" id="KW-1185">Reference proteome</keyword>
<evidence type="ECO:0000256" key="2">
    <source>
        <dbReference type="ARBA" id="ARBA00022737"/>
    </source>
</evidence>
<feature type="transmembrane region" description="Helical" evidence="4">
    <location>
        <begin position="58"/>
        <end position="82"/>
    </location>
</feature>
<keyword evidence="4" id="KW-0812">Transmembrane</keyword>
<dbReference type="Gene3D" id="2.60.40.2030">
    <property type="match status" value="1"/>
</dbReference>
<dbReference type="EMBL" id="BAABWN010000013">
    <property type="protein sequence ID" value="GAA6169639.1"/>
    <property type="molecule type" value="Genomic_DNA"/>
</dbReference>
<reference evidence="6 7" key="1">
    <citation type="submission" date="2024-04" db="EMBL/GenBank/DDBJ databases">
        <title>Draft genome sequence of Sessilibacter corallicola NBRC 116591.</title>
        <authorList>
            <person name="Miyakawa T."/>
            <person name="Kusuya Y."/>
            <person name="Miura T."/>
        </authorList>
    </citation>
    <scope>NUCLEOTIDE SEQUENCE [LARGE SCALE GENOMIC DNA]</scope>
    <source>
        <strain evidence="6 7">KU-00831-HH</strain>
    </source>
</reference>
<evidence type="ECO:0000256" key="1">
    <source>
        <dbReference type="ARBA" id="ARBA00022729"/>
    </source>
</evidence>
<sequence>MWGSRTRYQCNNVNECKYAYSDHIYWHADPEGQFFCTGNDGTDGCGHKLIASGTINRVPVLLASVILLIAGLGYVGFNYYLYINPPPSNGYTFIEKTTHIEENSTVVSISVIRNPDSQPAKINYFTKDRTAVAGQDYIAEEGVLDFTLDVFEKTIKITILPDKLYSEGTEDFVIVLSNTLNKEQHIIFINEPQQNSEVITSAQTLVRNLSTVAMDVAAYKKRIEVISELLQEGVIQDRALFLEYQRTQEQNETNLRRSRERYMEIFRDLKSLPFAAVQIAFDQWLASLTRREYTQQHDATSLAEKQFQQFLSNNIMEMDLWSSELEKVIPDIDLLFEDESGHSI</sequence>
<dbReference type="InterPro" id="IPR038081">
    <property type="entry name" value="CalX-like_sf"/>
</dbReference>
<keyword evidence="1" id="KW-0732">Signal</keyword>
<dbReference type="SMART" id="SM00237">
    <property type="entry name" value="Calx_beta"/>
    <property type="match status" value="1"/>
</dbReference>